<reference evidence="2" key="1">
    <citation type="journal article" date="2014" name="Int. J. Syst. Evol. Microbiol.">
        <title>Complete genome sequence of Corynebacterium casei LMG S-19264T (=DSM 44701T), isolated from a smear-ripened cheese.</title>
        <authorList>
            <consortium name="US DOE Joint Genome Institute (JGI-PGF)"/>
            <person name="Walter F."/>
            <person name="Albersmeier A."/>
            <person name="Kalinowski J."/>
            <person name="Ruckert C."/>
        </authorList>
    </citation>
    <scope>NUCLEOTIDE SEQUENCE</scope>
    <source>
        <strain evidence="2">JCM 4646</strain>
    </source>
</reference>
<comment type="caution">
    <text evidence="2">The sequence shown here is derived from an EMBL/GenBank/DDBJ whole genome shotgun (WGS) entry which is preliminary data.</text>
</comment>
<feature type="compositionally biased region" description="Low complexity" evidence="1">
    <location>
        <begin position="71"/>
        <end position="87"/>
    </location>
</feature>
<protein>
    <submittedName>
        <fullName evidence="2">Uncharacterized protein</fullName>
    </submittedName>
</protein>
<accession>A0A919FHM9</accession>
<feature type="region of interest" description="Disordered" evidence="1">
    <location>
        <begin position="63"/>
        <end position="87"/>
    </location>
</feature>
<gene>
    <name evidence="2" type="ORF">GCM10018781_16950</name>
</gene>
<evidence type="ECO:0000313" key="2">
    <source>
        <dbReference type="EMBL" id="GHH65084.1"/>
    </source>
</evidence>
<sequence>MAQATVVPSPPLVPPVLPGPAVGVAGAVVPGFVAVGDAGVTAVGAGVAVAGFGDAVLLGRSDVSGSPAPGPHAVAARRAAQAAAPRA</sequence>
<name>A0A919FHM9_9ACTN</name>
<evidence type="ECO:0000256" key="1">
    <source>
        <dbReference type="SAM" id="MobiDB-lite"/>
    </source>
</evidence>
<organism evidence="2 3">
    <name type="scientific">Kitasatospora indigofera</name>
    <dbReference type="NCBI Taxonomy" id="67307"/>
    <lineage>
        <taxon>Bacteria</taxon>
        <taxon>Bacillati</taxon>
        <taxon>Actinomycetota</taxon>
        <taxon>Actinomycetes</taxon>
        <taxon>Kitasatosporales</taxon>
        <taxon>Streptomycetaceae</taxon>
        <taxon>Kitasatospora</taxon>
    </lineage>
</organism>
<keyword evidence="3" id="KW-1185">Reference proteome</keyword>
<evidence type="ECO:0000313" key="3">
    <source>
        <dbReference type="Proteomes" id="UP000617734"/>
    </source>
</evidence>
<dbReference type="Proteomes" id="UP000617734">
    <property type="component" value="Unassembled WGS sequence"/>
</dbReference>
<proteinExistence type="predicted"/>
<reference evidence="2" key="2">
    <citation type="submission" date="2020-09" db="EMBL/GenBank/DDBJ databases">
        <authorList>
            <person name="Sun Q."/>
            <person name="Ohkuma M."/>
        </authorList>
    </citation>
    <scope>NUCLEOTIDE SEQUENCE</scope>
    <source>
        <strain evidence="2">JCM 4646</strain>
    </source>
</reference>
<dbReference type="EMBL" id="BNBO01000006">
    <property type="protein sequence ID" value="GHH65084.1"/>
    <property type="molecule type" value="Genomic_DNA"/>
</dbReference>
<dbReference type="AlphaFoldDB" id="A0A919FHM9"/>